<keyword evidence="12" id="KW-0539">Nucleus</keyword>
<evidence type="ECO:0000313" key="16">
    <source>
        <dbReference type="Proteomes" id="UP000494165"/>
    </source>
</evidence>
<keyword evidence="6 13" id="KW-0863">Zinc-finger</keyword>
<evidence type="ECO:0000256" key="11">
    <source>
        <dbReference type="ARBA" id="ARBA00023163"/>
    </source>
</evidence>
<dbReference type="PANTHER" id="PTHR24394">
    <property type="entry name" value="ZINC FINGER PROTEIN"/>
    <property type="match status" value="1"/>
</dbReference>
<keyword evidence="5" id="KW-0677">Repeat</keyword>
<feature type="domain" description="C2H2-type" evidence="14">
    <location>
        <begin position="253"/>
        <end position="280"/>
    </location>
</feature>
<dbReference type="PROSITE" id="PS50157">
    <property type="entry name" value="ZINC_FINGER_C2H2_2"/>
    <property type="match status" value="4"/>
</dbReference>
<accession>A0A8S1DBX6</accession>
<sequence length="375" mass="42250">MNEGSPMDYTTIGGLPFQGTTLPPMHQFNKYPDSMIGVQGTAVMLATVASDGGYQYVMGPPEQSPPRITQLTAAPSIQVSPNKYTMMWDSGTALPVLTSIEPTKLMLPPHQGAWRIEYDGSYEVSKLGPIKEEEEKPLEDKLWPDSQMPAQYTDLGTAHQLTSQHLMMDSVNLGQIEMKAEVTEPFGEVNTKKRRPRKTKVKVKKPRYRPGDIRITVAPDGSQVFSCPECNLSYPERQALEVHMSTHKQERRFRCDTCGATLKRKEHLDQHMRGHSTERPFVCDICSKGFKRNEHLTRHQAVHSGDKNFGCSMCDRRFARKDHLTKHTQTHAKKAKSELAVQQQQEMEELRLQEQSLSPNLMMTSGVLVGQPGMG</sequence>
<dbReference type="AlphaFoldDB" id="A0A8S1DBX6"/>
<evidence type="ECO:0000256" key="4">
    <source>
        <dbReference type="ARBA" id="ARBA00022723"/>
    </source>
</evidence>
<organism evidence="15 16">
    <name type="scientific">Cloeon dipterum</name>
    <dbReference type="NCBI Taxonomy" id="197152"/>
    <lineage>
        <taxon>Eukaryota</taxon>
        <taxon>Metazoa</taxon>
        <taxon>Ecdysozoa</taxon>
        <taxon>Arthropoda</taxon>
        <taxon>Hexapoda</taxon>
        <taxon>Insecta</taxon>
        <taxon>Pterygota</taxon>
        <taxon>Palaeoptera</taxon>
        <taxon>Ephemeroptera</taxon>
        <taxon>Pisciforma</taxon>
        <taxon>Baetidae</taxon>
        <taxon>Cloeon</taxon>
    </lineage>
</organism>
<dbReference type="Proteomes" id="UP000494165">
    <property type="component" value="Unassembled WGS sequence"/>
</dbReference>
<evidence type="ECO:0000256" key="8">
    <source>
        <dbReference type="ARBA" id="ARBA00022843"/>
    </source>
</evidence>
<comment type="caution">
    <text evidence="15">The sequence shown here is derived from an EMBL/GenBank/DDBJ whole genome shotgun (WGS) entry which is preliminary data.</text>
</comment>
<keyword evidence="9" id="KW-0805">Transcription regulation</keyword>
<gene>
    <name evidence="15" type="ORF">CLODIP_2_CD05777</name>
</gene>
<keyword evidence="7" id="KW-0862">Zinc</keyword>
<comment type="similarity">
    <text evidence="2">Belongs to the krueppel C2H2-type zinc-finger protein family.</text>
</comment>
<feature type="domain" description="C2H2-type" evidence="14">
    <location>
        <begin position="225"/>
        <end position="252"/>
    </location>
</feature>
<dbReference type="GO" id="GO:0003677">
    <property type="term" value="F:DNA binding"/>
    <property type="evidence" value="ECO:0007669"/>
    <property type="project" value="UniProtKB-KW"/>
</dbReference>
<evidence type="ECO:0000259" key="14">
    <source>
        <dbReference type="PROSITE" id="PS50157"/>
    </source>
</evidence>
<reference evidence="15 16" key="1">
    <citation type="submission" date="2020-04" db="EMBL/GenBank/DDBJ databases">
        <authorList>
            <person name="Alioto T."/>
            <person name="Alioto T."/>
            <person name="Gomez Garrido J."/>
        </authorList>
    </citation>
    <scope>NUCLEOTIDE SEQUENCE [LARGE SCALE GENOMIC DNA]</scope>
</reference>
<proteinExistence type="inferred from homology"/>
<evidence type="ECO:0000256" key="3">
    <source>
        <dbReference type="ARBA" id="ARBA00022499"/>
    </source>
</evidence>
<comment type="subcellular location">
    <subcellularLocation>
        <location evidence="1">Nucleus</location>
    </subcellularLocation>
</comment>
<protein>
    <recommendedName>
        <fullName evidence="14">C2H2-type domain-containing protein</fullName>
    </recommendedName>
</protein>
<evidence type="ECO:0000256" key="5">
    <source>
        <dbReference type="ARBA" id="ARBA00022737"/>
    </source>
</evidence>
<keyword evidence="16" id="KW-1185">Reference proteome</keyword>
<evidence type="ECO:0000256" key="2">
    <source>
        <dbReference type="ARBA" id="ARBA00006991"/>
    </source>
</evidence>
<name>A0A8S1DBX6_9INSE</name>
<keyword evidence="10" id="KW-0238">DNA-binding</keyword>
<dbReference type="GO" id="GO:0008270">
    <property type="term" value="F:zinc ion binding"/>
    <property type="evidence" value="ECO:0007669"/>
    <property type="project" value="UniProtKB-KW"/>
</dbReference>
<dbReference type="GO" id="GO:0005634">
    <property type="term" value="C:nucleus"/>
    <property type="evidence" value="ECO:0007669"/>
    <property type="project" value="UniProtKB-SubCell"/>
</dbReference>
<evidence type="ECO:0000256" key="6">
    <source>
        <dbReference type="ARBA" id="ARBA00022771"/>
    </source>
</evidence>
<dbReference type="InterPro" id="IPR013087">
    <property type="entry name" value="Znf_C2H2_type"/>
</dbReference>
<evidence type="ECO:0000313" key="15">
    <source>
        <dbReference type="EMBL" id="CAB3375281.1"/>
    </source>
</evidence>
<keyword evidence="11" id="KW-0804">Transcription</keyword>
<keyword evidence="8" id="KW-0832">Ubl conjugation</keyword>
<dbReference type="SUPFAM" id="SSF57667">
    <property type="entry name" value="beta-beta-alpha zinc fingers"/>
    <property type="match status" value="2"/>
</dbReference>
<keyword evidence="4" id="KW-0479">Metal-binding</keyword>
<dbReference type="GO" id="GO:0000981">
    <property type="term" value="F:DNA-binding transcription factor activity, RNA polymerase II-specific"/>
    <property type="evidence" value="ECO:0007669"/>
    <property type="project" value="TreeGrafter"/>
</dbReference>
<dbReference type="Pfam" id="PF13912">
    <property type="entry name" value="zf-C2H2_6"/>
    <property type="match status" value="1"/>
</dbReference>
<evidence type="ECO:0000256" key="1">
    <source>
        <dbReference type="ARBA" id="ARBA00004123"/>
    </source>
</evidence>
<dbReference type="FunFam" id="3.30.160.60:FF:000100">
    <property type="entry name" value="Zinc finger 45-like"/>
    <property type="match status" value="2"/>
</dbReference>
<evidence type="ECO:0000256" key="10">
    <source>
        <dbReference type="ARBA" id="ARBA00023125"/>
    </source>
</evidence>
<dbReference type="InterPro" id="IPR036236">
    <property type="entry name" value="Znf_C2H2_sf"/>
</dbReference>
<feature type="domain" description="C2H2-type" evidence="14">
    <location>
        <begin position="309"/>
        <end position="336"/>
    </location>
</feature>
<keyword evidence="3" id="KW-1017">Isopeptide bond</keyword>
<evidence type="ECO:0000256" key="7">
    <source>
        <dbReference type="ARBA" id="ARBA00022833"/>
    </source>
</evidence>
<dbReference type="SMART" id="SM00355">
    <property type="entry name" value="ZnF_C2H2"/>
    <property type="match status" value="4"/>
</dbReference>
<evidence type="ECO:0000256" key="13">
    <source>
        <dbReference type="PROSITE-ProRule" id="PRU00042"/>
    </source>
</evidence>
<dbReference type="FunFam" id="3.30.160.60:FF:000321">
    <property type="entry name" value="myeloid zinc finger 1 isoform X1"/>
    <property type="match status" value="1"/>
</dbReference>
<feature type="domain" description="C2H2-type" evidence="14">
    <location>
        <begin position="281"/>
        <end position="308"/>
    </location>
</feature>
<evidence type="ECO:0000256" key="9">
    <source>
        <dbReference type="ARBA" id="ARBA00023015"/>
    </source>
</evidence>
<dbReference type="OrthoDB" id="3176202at2759"/>
<dbReference type="PANTHER" id="PTHR24394:SF29">
    <property type="entry name" value="MYONEURIN"/>
    <property type="match status" value="1"/>
</dbReference>
<dbReference type="Pfam" id="PF00096">
    <property type="entry name" value="zf-C2H2"/>
    <property type="match status" value="3"/>
</dbReference>
<evidence type="ECO:0000256" key="12">
    <source>
        <dbReference type="ARBA" id="ARBA00023242"/>
    </source>
</evidence>
<dbReference type="PROSITE" id="PS00028">
    <property type="entry name" value="ZINC_FINGER_C2H2_1"/>
    <property type="match status" value="4"/>
</dbReference>
<dbReference type="Gene3D" id="3.30.160.60">
    <property type="entry name" value="Classic Zinc Finger"/>
    <property type="match status" value="4"/>
</dbReference>
<dbReference type="EMBL" id="CADEPI010000110">
    <property type="protein sequence ID" value="CAB3375281.1"/>
    <property type="molecule type" value="Genomic_DNA"/>
</dbReference>